<evidence type="ECO:0000256" key="2">
    <source>
        <dbReference type="ARBA" id="ARBA00013064"/>
    </source>
</evidence>
<dbReference type="InterPro" id="IPR036196">
    <property type="entry name" value="Ptyr_pPase_sf"/>
</dbReference>
<dbReference type="PANTHER" id="PTHR11717:SF7">
    <property type="entry name" value="LOW MOLECULAR WEIGHT PHOSPHOTYROSINE PROTEIN PHOSPHATASE"/>
    <property type="match status" value="1"/>
</dbReference>
<dbReference type="EMBL" id="AVCI01000005">
    <property type="protein sequence ID" value="KFN43660.1"/>
    <property type="molecule type" value="Genomic_DNA"/>
</dbReference>
<dbReference type="SMART" id="SM00226">
    <property type="entry name" value="LMWPc"/>
    <property type="match status" value="1"/>
</dbReference>
<dbReference type="SUPFAM" id="SSF52788">
    <property type="entry name" value="Phosphotyrosine protein phosphatases I"/>
    <property type="match status" value="1"/>
</dbReference>
<dbReference type="EC" id="3.1.3.48" evidence="2"/>
<keyword evidence="3" id="KW-0378">Hydrolase</keyword>
<evidence type="ECO:0000259" key="6">
    <source>
        <dbReference type="SMART" id="SM00226"/>
    </source>
</evidence>
<reference evidence="7 8" key="1">
    <citation type="submission" date="2013-09" db="EMBL/GenBank/DDBJ databases">
        <title>Genome sequencing of Arenimonas oryziterrae.</title>
        <authorList>
            <person name="Chen F."/>
            <person name="Wang G."/>
        </authorList>
    </citation>
    <scope>NUCLEOTIDE SEQUENCE [LARGE SCALE GENOMIC DNA]</scope>
    <source>
        <strain evidence="7 8">YC6267</strain>
    </source>
</reference>
<dbReference type="RefSeq" id="WP_022968524.1">
    <property type="nucleotide sequence ID" value="NZ_ATVD01000001.1"/>
</dbReference>
<dbReference type="InterPro" id="IPR017867">
    <property type="entry name" value="Tyr_phospatase_low_mol_wt"/>
</dbReference>
<dbReference type="PRINTS" id="PR00719">
    <property type="entry name" value="LMWPTPASE"/>
</dbReference>
<evidence type="ECO:0000256" key="5">
    <source>
        <dbReference type="PIRSR" id="PIRSR617867-1"/>
    </source>
</evidence>
<keyword evidence="8" id="KW-1185">Reference proteome</keyword>
<dbReference type="Pfam" id="PF01451">
    <property type="entry name" value="LMWPc"/>
    <property type="match status" value="1"/>
</dbReference>
<dbReference type="Proteomes" id="UP000029385">
    <property type="component" value="Unassembled WGS sequence"/>
</dbReference>
<evidence type="ECO:0000313" key="8">
    <source>
        <dbReference type="Proteomes" id="UP000029385"/>
    </source>
</evidence>
<evidence type="ECO:0000256" key="4">
    <source>
        <dbReference type="ARBA" id="ARBA00022912"/>
    </source>
</evidence>
<dbReference type="AlphaFoldDB" id="A0A091BH15"/>
<dbReference type="PATRIC" id="fig|1121015.4.peg.1549"/>
<proteinExistence type="inferred from homology"/>
<sequence>MPDILFVCLGNICRSPLMEGLVRAHWTTRRPDTRLDSAGLGDWHAGEPPDPRAIAVAHRHGIDISGQRARALRPDDFHRFDLILCADRSNLMQLRQRSPRDAKAECALFLEWSDVQAGGEVPDPYTGGVREFEAAFSLVETGALGLVRRLSGA</sequence>
<dbReference type="CDD" id="cd16343">
    <property type="entry name" value="LMWPTP"/>
    <property type="match status" value="1"/>
</dbReference>
<feature type="active site" description="Nucleophile" evidence="5">
    <location>
        <position position="8"/>
    </location>
</feature>
<name>A0A091BH15_9GAMM</name>
<feature type="domain" description="Phosphotyrosine protein phosphatase I" evidence="6">
    <location>
        <begin position="2"/>
        <end position="149"/>
    </location>
</feature>
<dbReference type="STRING" id="1121015.GCA_000420545_00874"/>
<evidence type="ECO:0000256" key="1">
    <source>
        <dbReference type="ARBA" id="ARBA00011063"/>
    </source>
</evidence>
<dbReference type="Gene3D" id="3.40.50.2300">
    <property type="match status" value="1"/>
</dbReference>
<keyword evidence="4" id="KW-0904">Protein phosphatase</keyword>
<feature type="active site" evidence="5">
    <location>
        <position position="14"/>
    </location>
</feature>
<gene>
    <name evidence="7" type="ORF">N789_10310</name>
</gene>
<evidence type="ECO:0000256" key="3">
    <source>
        <dbReference type="ARBA" id="ARBA00022801"/>
    </source>
</evidence>
<accession>A0A091BH15</accession>
<organism evidence="7 8">
    <name type="scientific">Arenimonas oryziterrae DSM 21050 = YC6267</name>
    <dbReference type="NCBI Taxonomy" id="1121015"/>
    <lineage>
        <taxon>Bacteria</taxon>
        <taxon>Pseudomonadati</taxon>
        <taxon>Pseudomonadota</taxon>
        <taxon>Gammaproteobacteria</taxon>
        <taxon>Lysobacterales</taxon>
        <taxon>Lysobacteraceae</taxon>
        <taxon>Arenimonas</taxon>
    </lineage>
</organism>
<dbReference type="OrthoDB" id="9784339at2"/>
<dbReference type="InterPro" id="IPR023485">
    <property type="entry name" value="Ptyr_pPase"/>
</dbReference>
<comment type="similarity">
    <text evidence="1">Belongs to the low molecular weight phosphotyrosine protein phosphatase family.</text>
</comment>
<dbReference type="eggNOG" id="COG0394">
    <property type="taxonomic scope" value="Bacteria"/>
</dbReference>
<dbReference type="GO" id="GO:0004725">
    <property type="term" value="F:protein tyrosine phosphatase activity"/>
    <property type="evidence" value="ECO:0007669"/>
    <property type="project" value="UniProtKB-EC"/>
</dbReference>
<evidence type="ECO:0000313" key="7">
    <source>
        <dbReference type="EMBL" id="KFN43660.1"/>
    </source>
</evidence>
<feature type="active site" description="Proton donor" evidence="5">
    <location>
        <position position="123"/>
    </location>
</feature>
<dbReference type="PANTHER" id="PTHR11717">
    <property type="entry name" value="LOW MOLECULAR WEIGHT PROTEIN TYROSINE PHOSPHATASE"/>
    <property type="match status" value="1"/>
</dbReference>
<protein>
    <recommendedName>
        <fullName evidence="2">protein-tyrosine-phosphatase</fullName>
        <ecNumber evidence="2">3.1.3.48</ecNumber>
    </recommendedName>
</protein>
<comment type="caution">
    <text evidence="7">The sequence shown here is derived from an EMBL/GenBank/DDBJ whole genome shotgun (WGS) entry which is preliminary data.</text>
</comment>
<dbReference type="InterPro" id="IPR050438">
    <property type="entry name" value="LMW_PTPase"/>
</dbReference>